<sequence length="491" mass="56348">MRVSLAEEPSMELDWADSCLLDSVVAYSWPVFTASLFVLVALILSTYLIIEHLAAYNQPEVHAHNPFVVVQEQKFLIGLILMVPVYALESFLSLLNSDAAFNCEVIRDCYEAFALYCFERYLIACLGGEERTIEFMESQTIISTSSPLLEESYTFRVVEHPCPLNCILRDWRLGPEFYNAVKIGIVQYVVNFTFTLQMILKMICALLAMILQTFGVYGEGKFEWKYGYPYLAVVLNFSQTWALYCLVQFYSVTKDKLEPIKPLAKFLTFKSIVFLTWWQGIIVAFLFSIGAFRGSLAQELKTRIQDYIICIEMGIAAVVHLYVFPARPYKRGERCVRNVAVMTDYASLGTPPDPEEVKDCERTTKMRIARHDEREKRLNFPQSVRDVVLGSGEIIVDDMKYTVSHVVEPVERGIAKINKTFHQISENVKRHEEERKRSSKDDSYLIPLNSWTREFSEVQDHIPEGSFSDSSISNGKRQHYQSKASRTKGGR</sequence>
<organism evidence="1 2">
    <name type="scientific">Citrus sinensis</name>
    <name type="common">Sweet orange</name>
    <name type="synonym">Citrus aurantium var. sinensis</name>
    <dbReference type="NCBI Taxonomy" id="2711"/>
    <lineage>
        <taxon>Eukaryota</taxon>
        <taxon>Viridiplantae</taxon>
        <taxon>Streptophyta</taxon>
        <taxon>Embryophyta</taxon>
        <taxon>Tracheophyta</taxon>
        <taxon>Spermatophyta</taxon>
        <taxon>Magnoliopsida</taxon>
        <taxon>eudicotyledons</taxon>
        <taxon>Gunneridae</taxon>
        <taxon>Pentapetalae</taxon>
        <taxon>rosids</taxon>
        <taxon>malvids</taxon>
        <taxon>Sapindales</taxon>
        <taxon>Rutaceae</taxon>
        <taxon>Aurantioideae</taxon>
        <taxon>Citrus</taxon>
    </lineage>
</organism>
<dbReference type="EMBL" id="CM039174">
    <property type="protein sequence ID" value="KAH9757444.1"/>
    <property type="molecule type" value="Genomic_DNA"/>
</dbReference>
<protein>
    <submittedName>
        <fullName evidence="1">Protein LAZ1</fullName>
    </submittedName>
</protein>
<evidence type="ECO:0000313" key="2">
    <source>
        <dbReference type="Proteomes" id="UP000829398"/>
    </source>
</evidence>
<accession>A0ACB8KT00</accession>
<dbReference type="Proteomes" id="UP000829398">
    <property type="component" value="Chromosome 5"/>
</dbReference>
<keyword evidence="2" id="KW-1185">Reference proteome</keyword>
<name>A0ACB8KT00_CITSI</name>
<evidence type="ECO:0000313" key="1">
    <source>
        <dbReference type="EMBL" id="KAH9757444.1"/>
    </source>
</evidence>
<proteinExistence type="predicted"/>
<comment type="caution">
    <text evidence="1">The sequence shown here is derived from an EMBL/GenBank/DDBJ whole genome shotgun (WGS) entry which is preliminary data.</text>
</comment>
<reference evidence="2" key="1">
    <citation type="journal article" date="2023" name="Hortic. Res.">
        <title>A chromosome-level phased genome enabling allele-level studies in sweet orange: a case study on citrus Huanglongbing tolerance.</title>
        <authorList>
            <person name="Wu B."/>
            <person name="Yu Q."/>
            <person name="Deng Z."/>
            <person name="Duan Y."/>
            <person name="Luo F."/>
            <person name="Gmitter F. Jr."/>
        </authorList>
    </citation>
    <scope>NUCLEOTIDE SEQUENCE [LARGE SCALE GENOMIC DNA]</scope>
    <source>
        <strain evidence="2">cv. Valencia</strain>
    </source>
</reference>
<gene>
    <name evidence="1" type="ORF">KPL71_016395</name>
</gene>